<feature type="domain" description="HTH cro/C1-type" evidence="2">
    <location>
        <begin position="33"/>
        <end position="86"/>
    </location>
</feature>
<keyword evidence="4" id="KW-1185">Reference proteome</keyword>
<dbReference type="PROSITE" id="PS50943">
    <property type="entry name" value="HTH_CROC1"/>
    <property type="match status" value="1"/>
</dbReference>
<evidence type="ECO:0000259" key="2">
    <source>
        <dbReference type="PROSITE" id="PS50943"/>
    </source>
</evidence>
<dbReference type="AlphaFoldDB" id="A0A7W3T6D4"/>
<sequence>MTPEGARTGEPGRGLPGTATGPTVPRMMLGAELRRLREQCGVTGSEAGDVIRASHSKISRLEAGRTGFKIRDVADLLTLYGVTDEADRATLLALAEQANTPGWWHAYHDVVPRHLELFLGLEQAADMIRSYELQFIPGLLQTEDYARELFRLTRDGESDKTVERRVELRIERRRALHRVPPVKLWVVIDEAALRRPIGGARVHRAQLRHLLEMSELPNVTIQVMPFSAGGHPAMGGPIMLLRPPVDDLPDVVYLEQPLSGHYVDRTADVEHYRHVMNQLVVEATPVDASRAMIAGMVADL</sequence>
<dbReference type="InterPro" id="IPR010982">
    <property type="entry name" value="Lambda_DNA-bd_dom_sf"/>
</dbReference>
<protein>
    <submittedName>
        <fullName evidence="3">Helix-turn-helix domain-containing protein</fullName>
    </submittedName>
</protein>
<dbReference type="SMART" id="SM00530">
    <property type="entry name" value="HTH_XRE"/>
    <property type="match status" value="1"/>
</dbReference>
<gene>
    <name evidence="3" type="ORF">FOE67_20410</name>
</gene>
<dbReference type="Pfam" id="PF19054">
    <property type="entry name" value="DUF5753"/>
    <property type="match status" value="1"/>
</dbReference>
<dbReference type="Pfam" id="PF13560">
    <property type="entry name" value="HTH_31"/>
    <property type="match status" value="1"/>
</dbReference>
<dbReference type="Gene3D" id="1.10.260.40">
    <property type="entry name" value="lambda repressor-like DNA-binding domains"/>
    <property type="match status" value="1"/>
</dbReference>
<reference evidence="4" key="1">
    <citation type="submission" date="2019-10" db="EMBL/GenBank/DDBJ databases">
        <title>Streptomyces sp. nov., a novel actinobacterium isolated from alkaline environment.</title>
        <authorList>
            <person name="Golinska P."/>
        </authorList>
    </citation>
    <scope>NUCLEOTIDE SEQUENCE [LARGE SCALE GENOMIC DNA]</scope>
    <source>
        <strain evidence="4">DSM 42108</strain>
    </source>
</reference>
<dbReference type="InterPro" id="IPR001387">
    <property type="entry name" value="Cro/C1-type_HTH"/>
</dbReference>
<evidence type="ECO:0000313" key="3">
    <source>
        <dbReference type="EMBL" id="MBB0231792.1"/>
    </source>
</evidence>
<evidence type="ECO:0000256" key="1">
    <source>
        <dbReference type="SAM" id="MobiDB-lite"/>
    </source>
</evidence>
<comment type="caution">
    <text evidence="3">The sequence shown here is derived from an EMBL/GenBank/DDBJ whole genome shotgun (WGS) entry which is preliminary data.</text>
</comment>
<organism evidence="3 4">
    <name type="scientific">Streptomyces calidiresistens</name>
    <dbReference type="NCBI Taxonomy" id="1485586"/>
    <lineage>
        <taxon>Bacteria</taxon>
        <taxon>Bacillati</taxon>
        <taxon>Actinomycetota</taxon>
        <taxon>Actinomycetes</taxon>
        <taxon>Kitasatosporales</taxon>
        <taxon>Streptomycetaceae</taxon>
        <taxon>Streptomyces</taxon>
    </lineage>
</organism>
<dbReference type="InterPro" id="IPR043917">
    <property type="entry name" value="DUF5753"/>
</dbReference>
<name>A0A7W3T6D4_9ACTN</name>
<proteinExistence type="predicted"/>
<feature type="region of interest" description="Disordered" evidence="1">
    <location>
        <begin position="1"/>
        <end position="23"/>
    </location>
</feature>
<dbReference type="GO" id="GO:0003677">
    <property type="term" value="F:DNA binding"/>
    <property type="evidence" value="ECO:0007669"/>
    <property type="project" value="InterPro"/>
</dbReference>
<dbReference type="Proteomes" id="UP000530234">
    <property type="component" value="Unassembled WGS sequence"/>
</dbReference>
<dbReference type="EMBL" id="VKHS01000634">
    <property type="protein sequence ID" value="MBB0231792.1"/>
    <property type="molecule type" value="Genomic_DNA"/>
</dbReference>
<dbReference type="SUPFAM" id="SSF47413">
    <property type="entry name" value="lambda repressor-like DNA-binding domains"/>
    <property type="match status" value="1"/>
</dbReference>
<accession>A0A7W3T6D4</accession>
<evidence type="ECO:0000313" key="4">
    <source>
        <dbReference type="Proteomes" id="UP000530234"/>
    </source>
</evidence>
<dbReference type="CDD" id="cd00093">
    <property type="entry name" value="HTH_XRE"/>
    <property type="match status" value="1"/>
</dbReference>